<dbReference type="EMBL" id="UINC01037730">
    <property type="protein sequence ID" value="SVB33657.1"/>
    <property type="molecule type" value="Genomic_DNA"/>
</dbReference>
<reference evidence="1" key="1">
    <citation type="submission" date="2018-05" db="EMBL/GenBank/DDBJ databases">
        <authorList>
            <person name="Lanie J.A."/>
            <person name="Ng W.-L."/>
            <person name="Kazmierczak K.M."/>
            <person name="Andrzejewski T.M."/>
            <person name="Davidsen T.M."/>
            <person name="Wayne K.J."/>
            <person name="Tettelin H."/>
            <person name="Glass J.I."/>
            <person name="Rusch D."/>
            <person name="Podicherti R."/>
            <person name="Tsui H.-C.T."/>
            <person name="Winkler M.E."/>
        </authorList>
    </citation>
    <scope>NUCLEOTIDE SEQUENCE</scope>
</reference>
<proteinExistence type="predicted"/>
<dbReference type="InterPro" id="IPR038537">
    <property type="entry name" value="TatT_sf"/>
</dbReference>
<evidence type="ECO:0008006" key="2">
    <source>
        <dbReference type="Google" id="ProtNLM"/>
    </source>
</evidence>
<sequence length="285" mass="32222">MKRCALLFLGLMLAGCSPSRFAVQAVLPLVGSQILAMQEERDPALAEKAIPANLKMLEGLLKQDPDNTWILENLAEGFCGYAFSFLEDTEPGRASSLYERGKDYALRATIIRTGREKWQDLSLDEWSLALNNVEVAHQPALFWLGQCWGGWLMQNLDSVEVFADIPRLEGLMKKVHELDPAFHHAGPHLFLGAFYGGRRRMLGGNPEKSRLHFEKALDLTEKKFLLVRLLFAKTYAVQNQNRELFESQLQAVVNAPPDLFPEQRLANEVARKKAAQLLDQIDELF</sequence>
<organism evidence="1">
    <name type="scientific">marine metagenome</name>
    <dbReference type="NCBI Taxonomy" id="408172"/>
    <lineage>
        <taxon>unclassified sequences</taxon>
        <taxon>metagenomes</taxon>
        <taxon>ecological metagenomes</taxon>
    </lineage>
</organism>
<gene>
    <name evidence="1" type="ORF">METZ01_LOCUS186511</name>
</gene>
<dbReference type="AlphaFoldDB" id="A0A382D7Q2"/>
<evidence type="ECO:0000313" key="1">
    <source>
        <dbReference type="EMBL" id="SVB33657.1"/>
    </source>
</evidence>
<dbReference type="PROSITE" id="PS51257">
    <property type="entry name" value="PROKAR_LIPOPROTEIN"/>
    <property type="match status" value="1"/>
</dbReference>
<dbReference type="InterPro" id="IPR031823">
    <property type="entry name" value="TatT"/>
</dbReference>
<name>A0A382D7Q2_9ZZZZ</name>
<dbReference type="Pfam" id="PF16811">
    <property type="entry name" value="TAtT"/>
    <property type="match status" value="1"/>
</dbReference>
<dbReference type="Gene3D" id="1.25.40.920">
    <property type="entry name" value="TRAP transporter T-component"/>
    <property type="match status" value="1"/>
</dbReference>
<accession>A0A382D7Q2</accession>
<protein>
    <recommendedName>
        <fullName evidence="2">DUF4034 domain-containing protein</fullName>
    </recommendedName>
</protein>